<dbReference type="AlphaFoldDB" id="A0AAW2DYA7"/>
<dbReference type="InterPro" id="IPR025558">
    <property type="entry name" value="DUF4283"/>
</dbReference>
<feature type="region of interest" description="Disordered" evidence="1">
    <location>
        <begin position="186"/>
        <end position="236"/>
    </location>
</feature>
<evidence type="ECO:0000259" key="2">
    <source>
        <dbReference type="Pfam" id="PF14111"/>
    </source>
</evidence>
<feature type="compositionally biased region" description="Polar residues" evidence="1">
    <location>
        <begin position="199"/>
        <end position="220"/>
    </location>
</feature>
<dbReference type="InterPro" id="IPR040256">
    <property type="entry name" value="At4g02000-like"/>
</dbReference>
<evidence type="ECO:0000256" key="1">
    <source>
        <dbReference type="SAM" id="MobiDB-lite"/>
    </source>
</evidence>
<comment type="caution">
    <text evidence="4">The sequence shown here is derived from an EMBL/GenBank/DDBJ whole genome shotgun (WGS) entry which is preliminary data.</text>
</comment>
<feature type="domain" description="DUF4283" evidence="2">
    <location>
        <begin position="4"/>
        <end position="50"/>
    </location>
</feature>
<accession>A0AAW2DYA7</accession>
<dbReference type="Pfam" id="PF14392">
    <property type="entry name" value="zf-CCHC_4"/>
    <property type="match status" value="1"/>
</dbReference>
<dbReference type="InterPro" id="IPR025836">
    <property type="entry name" value="Zn_knuckle_CX2CX4HX4C"/>
</dbReference>
<evidence type="ECO:0000313" key="4">
    <source>
        <dbReference type="EMBL" id="KAL0015735.1"/>
    </source>
</evidence>
<dbReference type="EMBL" id="JAZDWU010000001">
    <property type="protein sequence ID" value="KAL0015735.1"/>
    <property type="molecule type" value="Genomic_DNA"/>
</dbReference>
<protein>
    <recommendedName>
        <fullName evidence="6">CCHC-type domain-containing protein</fullName>
    </recommendedName>
</protein>
<dbReference type="Pfam" id="PF14111">
    <property type="entry name" value="DUF4283"/>
    <property type="match status" value="1"/>
</dbReference>
<evidence type="ECO:0008006" key="6">
    <source>
        <dbReference type="Google" id="ProtNLM"/>
    </source>
</evidence>
<feature type="domain" description="Zinc knuckle CX2CX4HX4C" evidence="3">
    <location>
        <begin position="115"/>
        <end position="158"/>
    </location>
</feature>
<proteinExistence type="predicted"/>
<organism evidence="4 5">
    <name type="scientific">Lithocarpus litseifolius</name>
    <dbReference type="NCBI Taxonomy" id="425828"/>
    <lineage>
        <taxon>Eukaryota</taxon>
        <taxon>Viridiplantae</taxon>
        <taxon>Streptophyta</taxon>
        <taxon>Embryophyta</taxon>
        <taxon>Tracheophyta</taxon>
        <taxon>Spermatophyta</taxon>
        <taxon>Magnoliopsida</taxon>
        <taxon>eudicotyledons</taxon>
        <taxon>Gunneridae</taxon>
        <taxon>Pentapetalae</taxon>
        <taxon>rosids</taxon>
        <taxon>fabids</taxon>
        <taxon>Fagales</taxon>
        <taxon>Fagaceae</taxon>
        <taxon>Lithocarpus</taxon>
    </lineage>
</organism>
<evidence type="ECO:0000259" key="3">
    <source>
        <dbReference type="Pfam" id="PF14392"/>
    </source>
</evidence>
<evidence type="ECO:0000313" key="5">
    <source>
        <dbReference type="Proteomes" id="UP001459277"/>
    </source>
</evidence>
<keyword evidence="5" id="KW-1185">Reference proteome</keyword>
<gene>
    <name evidence="4" type="ORF">SO802_002804</name>
</gene>
<dbReference type="PANTHER" id="PTHR31286">
    <property type="entry name" value="GLYCINE-RICH CELL WALL STRUCTURAL PROTEIN 1.8-LIKE"/>
    <property type="match status" value="1"/>
</dbReference>
<feature type="compositionally biased region" description="Basic residues" evidence="1">
    <location>
        <begin position="187"/>
        <end position="196"/>
    </location>
</feature>
<reference evidence="4 5" key="1">
    <citation type="submission" date="2024-01" db="EMBL/GenBank/DDBJ databases">
        <title>A telomere-to-telomere, gap-free genome of sweet tea (Lithocarpus litseifolius).</title>
        <authorList>
            <person name="Zhou J."/>
        </authorList>
    </citation>
    <scope>NUCLEOTIDE SEQUENCE [LARGE SCALE GENOMIC DNA]</scope>
    <source>
        <strain evidence="4">Zhou-2022a</strain>
        <tissue evidence="4">Leaf</tissue>
    </source>
</reference>
<dbReference type="Proteomes" id="UP001459277">
    <property type="component" value="Unassembled WGS sequence"/>
</dbReference>
<dbReference type="PANTHER" id="PTHR31286:SF178">
    <property type="entry name" value="DUF4283 DOMAIN-CONTAINING PROTEIN"/>
    <property type="match status" value="1"/>
</dbReference>
<sequence>MGDDLKIVEVGDGLLQFKFTLESQLLWVWNNGPWCVDNQMLAVRRWEKGVTARSVTFTHLPFWVQVWGLPIDLLNEEAGHDIGRGLGKVIEVDCKAFKANQARFLRVRVEIPLDKPLRWGGPVVSAEGDEVQVAFCYERLVGWCFACGRIRHDVKECSDVGGEGMDNRRYGEWMKAGVRTRIVNLRSNHHSPRRHRSEPATQTNPIRETTSPVQPVNAETENPKNLGHTVTDTEGPTSTLWTLSQSNPQILLPDTLQLDVENIENRIKS</sequence>
<name>A0AAW2DYA7_9ROSI</name>